<proteinExistence type="predicted"/>
<keyword evidence="3" id="KW-1185">Reference proteome</keyword>
<dbReference type="Proteomes" id="UP000198901">
    <property type="component" value="Unassembled WGS sequence"/>
</dbReference>
<dbReference type="AlphaFoldDB" id="A0A1G9KRU0"/>
<feature type="signal peptide" evidence="1">
    <location>
        <begin position="1"/>
        <end position="20"/>
    </location>
</feature>
<dbReference type="RefSeq" id="WP_093198834.1">
    <property type="nucleotide sequence ID" value="NZ_FNGS01000002.1"/>
</dbReference>
<gene>
    <name evidence="2" type="ORF">SAMN04488090_1114</name>
</gene>
<reference evidence="2 3" key="1">
    <citation type="submission" date="2016-10" db="EMBL/GenBank/DDBJ databases">
        <authorList>
            <person name="de Groot N.N."/>
        </authorList>
    </citation>
    <scope>NUCLEOTIDE SEQUENCE [LARGE SCALE GENOMIC DNA]</scope>
    <source>
        <strain evidence="2 3">DSM 21668</strain>
    </source>
</reference>
<evidence type="ECO:0000313" key="3">
    <source>
        <dbReference type="Proteomes" id="UP000198901"/>
    </source>
</evidence>
<evidence type="ECO:0000256" key="1">
    <source>
        <dbReference type="SAM" id="SignalP"/>
    </source>
</evidence>
<accession>A0A1G9KRU0</accession>
<dbReference type="EMBL" id="FNGS01000002">
    <property type="protein sequence ID" value="SDL52346.1"/>
    <property type="molecule type" value="Genomic_DNA"/>
</dbReference>
<sequence>MRKLLFCVLLAGLLPGCKTAKVAPPRDRVLVLAPTELNAVSIQESLTRYDELMMAWSVSVLNSKNQLVSTAHAAWGVQKTRKGDRFADFQPVKVVVPPESKIVATAVLMEIEDYSKAQRLVGQIRKYTGMAGSAAALLEATEVTNPLGYLVMSLQAAGIALDHSDKLDPDDVLGTWNLDRRDSELVRGTVNIPVRFQKSARFNRYRYDVKFRISVE</sequence>
<feature type="chain" id="PRO_5011552246" evidence="1">
    <location>
        <begin position="21"/>
        <end position="216"/>
    </location>
</feature>
<keyword evidence="1" id="KW-0732">Signal</keyword>
<organism evidence="2 3">
    <name type="scientific">Siphonobacter aquaeclarae</name>
    <dbReference type="NCBI Taxonomy" id="563176"/>
    <lineage>
        <taxon>Bacteria</taxon>
        <taxon>Pseudomonadati</taxon>
        <taxon>Bacteroidota</taxon>
        <taxon>Cytophagia</taxon>
        <taxon>Cytophagales</taxon>
        <taxon>Cytophagaceae</taxon>
        <taxon>Siphonobacter</taxon>
    </lineage>
</organism>
<protein>
    <submittedName>
        <fullName evidence="2">Uncharacterized protein</fullName>
    </submittedName>
</protein>
<dbReference type="STRING" id="563176.SAMN04488090_1114"/>
<name>A0A1G9KRU0_9BACT</name>
<evidence type="ECO:0000313" key="2">
    <source>
        <dbReference type="EMBL" id="SDL52346.1"/>
    </source>
</evidence>
<dbReference type="OrthoDB" id="949311at2"/>